<keyword evidence="14" id="KW-1185">Reference proteome</keyword>
<keyword evidence="7" id="KW-0106">Calcium</keyword>
<keyword evidence="6 13" id="KW-0378">Hydrolase</keyword>
<evidence type="ECO:0000259" key="12">
    <source>
        <dbReference type="Pfam" id="PF09298"/>
    </source>
</evidence>
<dbReference type="InterPro" id="IPR011234">
    <property type="entry name" value="Fumarylacetoacetase-like_C"/>
</dbReference>
<comment type="cofactor">
    <cofactor evidence="2">
        <name>Mg(2+)</name>
        <dbReference type="ChEBI" id="CHEBI:18420"/>
    </cofactor>
</comment>
<name>A0ABW6P6Z0_9NOCA</name>
<gene>
    <name evidence="13" type="primary">fahA</name>
    <name evidence="13" type="ORF">ACFYU5_21045</name>
</gene>
<evidence type="ECO:0000256" key="6">
    <source>
        <dbReference type="ARBA" id="ARBA00022801"/>
    </source>
</evidence>
<evidence type="ECO:0000256" key="2">
    <source>
        <dbReference type="ARBA" id="ARBA00001946"/>
    </source>
</evidence>
<dbReference type="InterPro" id="IPR015377">
    <property type="entry name" value="Fumarylacetoacetase_N"/>
</dbReference>
<evidence type="ECO:0000256" key="5">
    <source>
        <dbReference type="ARBA" id="ARBA00022723"/>
    </source>
</evidence>
<feature type="domain" description="Fumarylacetoacetase-like C-terminal" evidence="11">
    <location>
        <begin position="111"/>
        <end position="370"/>
    </location>
</feature>
<keyword evidence="5" id="KW-0479">Metal-binding</keyword>
<reference evidence="13 14" key="1">
    <citation type="submission" date="2024-10" db="EMBL/GenBank/DDBJ databases">
        <title>The Natural Products Discovery Center: Release of the First 8490 Sequenced Strains for Exploring Actinobacteria Biosynthetic Diversity.</title>
        <authorList>
            <person name="Kalkreuter E."/>
            <person name="Kautsar S.A."/>
            <person name="Yang D."/>
            <person name="Bader C.D."/>
            <person name="Teijaro C.N."/>
            <person name="Fluegel L."/>
            <person name="Davis C.M."/>
            <person name="Simpson J.R."/>
            <person name="Lauterbach L."/>
            <person name="Steele A.D."/>
            <person name="Gui C."/>
            <person name="Meng S."/>
            <person name="Li G."/>
            <person name="Viehrig K."/>
            <person name="Ye F."/>
            <person name="Su P."/>
            <person name="Kiefer A.F."/>
            <person name="Nichols A."/>
            <person name="Cepeda A.J."/>
            <person name="Yan W."/>
            <person name="Fan B."/>
            <person name="Jiang Y."/>
            <person name="Adhikari A."/>
            <person name="Zheng C.-J."/>
            <person name="Schuster L."/>
            <person name="Cowan T.M."/>
            <person name="Smanski M.J."/>
            <person name="Chevrette M.G."/>
            <person name="De Carvalho L.P.S."/>
            <person name="Shen B."/>
        </authorList>
    </citation>
    <scope>NUCLEOTIDE SEQUENCE [LARGE SCALE GENOMIC DNA]</scope>
    <source>
        <strain evidence="13 14">NPDC004119</strain>
    </source>
</reference>
<evidence type="ECO:0000256" key="8">
    <source>
        <dbReference type="ARBA" id="ARBA00022842"/>
    </source>
</evidence>
<evidence type="ECO:0000313" key="14">
    <source>
        <dbReference type="Proteomes" id="UP001601442"/>
    </source>
</evidence>
<comment type="cofactor">
    <cofactor evidence="1">
        <name>Ca(2+)</name>
        <dbReference type="ChEBI" id="CHEBI:29108"/>
    </cofactor>
</comment>
<proteinExistence type="predicted"/>
<dbReference type="Gene3D" id="3.90.850.10">
    <property type="entry name" value="Fumarylacetoacetase-like, C-terminal domain"/>
    <property type="match status" value="1"/>
</dbReference>
<evidence type="ECO:0000259" key="11">
    <source>
        <dbReference type="Pfam" id="PF01557"/>
    </source>
</evidence>
<evidence type="ECO:0000256" key="10">
    <source>
        <dbReference type="ARBA" id="ARBA00023232"/>
    </source>
</evidence>
<evidence type="ECO:0000313" key="13">
    <source>
        <dbReference type="EMBL" id="MFF0498906.1"/>
    </source>
</evidence>
<evidence type="ECO:0000256" key="1">
    <source>
        <dbReference type="ARBA" id="ARBA00001913"/>
    </source>
</evidence>
<dbReference type="SUPFAM" id="SSF56529">
    <property type="entry name" value="FAH"/>
    <property type="match status" value="1"/>
</dbReference>
<protein>
    <recommendedName>
        <fullName evidence="4">fumarylacetoacetase</fullName>
        <ecNumber evidence="4">3.7.1.2</ecNumber>
    </recommendedName>
</protein>
<dbReference type="RefSeq" id="WP_387396831.1">
    <property type="nucleotide sequence ID" value="NZ_JBIAMT010000004.1"/>
</dbReference>
<dbReference type="InterPro" id="IPR036462">
    <property type="entry name" value="Fumarylacetoacetase_N_sf"/>
</dbReference>
<dbReference type="PANTHER" id="PTHR43069">
    <property type="entry name" value="FUMARYLACETOACETASE"/>
    <property type="match status" value="1"/>
</dbReference>
<feature type="domain" description="Fumarylacetoacetase N-terminal" evidence="12">
    <location>
        <begin position="19"/>
        <end position="101"/>
    </location>
</feature>
<comment type="caution">
    <text evidence="13">The sequence shown here is derived from an EMBL/GenBank/DDBJ whole genome shotgun (WGS) entry which is preliminary data.</text>
</comment>
<dbReference type="Gene3D" id="2.30.30.230">
    <property type="entry name" value="Fumarylacetoacetase, N-terminal domain"/>
    <property type="match status" value="1"/>
</dbReference>
<comment type="pathway">
    <text evidence="3">Amino-acid degradation; L-phenylalanine degradation; acetoacetate and fumarate from L-phenylalanine: step 6/6.</text>
</comment>
<dbReference type="Proteomes" id="UP001601442">
    <property type="component" value="Unassembled WGS sequence"/>
</dbReference>
<keyword evidence="8" id="KW-0460">Magnesium</keyword>
<evidence type="ECO:0000256" key="9">
    <source>
        <dbReference type="ARBA" id="ARBA00022878"/>
    </source>
</evidence>
<dbReference type="GO" id="GO:0004334">
    <property type="term" value="F:fumarylacetoacetase activity"/>
    <property type="evidence" value="ECO:0007669"/>
    <property type="project" value="UniProtKB-EC"/>
</dbReference>
<evidence type="ECO:0000256" key="7">
    <source>
        <dbReference type="ARBA" id="ARBA00022837"/>
    </source>
</evidence>
<dbReference type="EC" id="3.7.1.2" evidence="4"/>
<sequence length="404" mass="42912">MTARVRPPVADDDPFGPDHLPYGVFAPPGGPFRVGVRLGAYVLDIAALLNDSRFAQPTVNDFLARGPVHWHSVRERLREAARGPLPAEAIHSLASVRLKLPISIGDYVDFYASIDHATRLGGFLRPNGEALLPNWRHLPVGYHGRAGSVVVSGTPVRRPCGQRRTGSGAPEFAPSARLDIEAELGFVVGVGSEVGTSIAVDDFADHVFGVALVNDWSARDIQAWEGQPLGPFLGKSFATSMAAWITPLAALEFARIAVPEQTPEPLSYLRGQQDWGFDIDVRVHWNGVPVSAPPYRAMYWSAAQMLAHLTVNGAGTRSGDLFASGTISGPRQDQSGSFIELSGNGAHPVDVGGCERTFLADGDTVLLTATAPGPGGARIALGEVSGEILPALIGGVHRTEETTM</sequence>
<dbReference type="Pfam" id="PF09298">
    <property type="entry name" value="FAA_hydrolase_N"/>
    <property type="match status" value="1"/>
</dbReference>
<dbReference type="EMBL" id="JBIAMT010000004">
    <property type="protein sequence ID" value="MFF0498906.1"/>
    <property type="molecule type" value="Genomic_DNA"/>
</dbReference>
<dbReference type="NCBIfam" id="TIGR01266">
    <property type="entry name" value="fum_ac_acetase"/>
    <property type="match status" value="1"/>
</dbReference>
<dbReference type="Pfam" id="PF01557">
    <property type="entry name" value="FAA_hydrolase"/>
    <property type="match status" value="1"/>
</dbReference>
<dbReference type="PANTHER" id="PTHR43069:SF2">
    <property type="entry name" value="FUMARYLACETOACETASE"/>
    <property type="match status" value="1"/>
</dbReference>
<accession>A0ABW6P6Z0</accession>
<keyword evidence="10" id="KW-0585">Phenylalanine catabolism</keyword>
<organism evidence="13 14">
    <name type="scientific">Nocardia aobensis</name>
    <dbReference type="NCBI Taxonomy" id="257277"/>
    <lineage>
        <taxon>Bacteria</taxon>
        <taxon>Bacillati</taxon>
        <taxon>Actinomycetota</taxon>
        <taxon>Actinomycetes</taxon>
        <taxon>Mycobacteriales</taxon>
        <taxon>Nocardiaceae</taxon>
        <taxon>Nocardia</taxon>
    </lineage>
</organism>
<keyword evidence="9" id="KW-0828">Tyrosine catabolism</keyword>
<evidence type="ECO:0000256" key="4">
    <source>
        <dbReference type="ARBA" id="ARBA00012094"/>
    </source>
</evidence>
<dbReference type="SUPFAM" id="SSF63433">
    <property type="entry name" value="Fumarylacetoacetate hydrolase, FAH, N-terminal domain"/>
    <property type="match status" value="1"/>
</dbReference>
<dbReference type="InterPro" id="IPR005959">
    <property type="entry name" value="Fumarylacetoacetase"/>
</dbReference>
<dbReference type="InterPro" id="IPR036663">
    <property type="entry name" value="Fumarylacetoacetase_C_sf"/>
</dbReference>
<evidence type="ECO:0000256" key="3">
    <source>
        <dbReference type="ARBA" id="ARBA00004782"/>
    </source>
</evidence>